<name>A0ABN8S5T4_9CNID</name>
<feature type="region of interest" description="Disordered" evidence="1">
    <location>
        <begin position="61"/>
        <end position="86"/>
    </location>
</feature>
<sequence>MAENSLVDSGFRGMSCSPPVNPFKAGNPFTSESVSSVDSSMHVESQGRRFQSACQFASPLDPSVHGSSASHQFRSKNPFASESQQDTYSTDLFTHRPKLNKPIKNPADYDGTQSLRDYLKHFERCSVVNGWNQEEAPLFLAAGLRGEAQKVLDGMSDSDCRNCAKIVDKLELRFGVEKQRELHQVRLHNRHQLVNESVQSLAADIRSLSSLAYEDLFPDTQERFAVQHFIDALKDRDDRLKLRRDKPRTLDDALSLACELDAFRLVDGDERRSPLQIRFVDEVDKEPDLLKAQLDMLRSDIRVQPQRQETQQVSMQQLVEQIQQLSNSLSLNTYGSQQRLPPSRYSNRNV</sequence>
<accession>A0ABN8S5T4</accession>
<keyword evidence="3" id="KW-1185">Reference proteome</keyword>
<comment type="caution">
    <text evidence="2">The sequence shown here is derived from an EMBL/GenBank/DDBJ whole genome shotgun (WGS) entry which is preliminary data.</text>
</comment>
<gene>
    <name evidence="2" type="ORF">PLOB_00036480</name>
</gene>
<dbReference type="PANTHER" id="PTHR45823:SF1">
    <property type="entry name" value="T-SNARE COILED-COIL HOMOLOGY DOMAIN-CONTAINING PROTEIN"/>
    <property type="match status" value="1"/>
</dbReference>
<protein>
    <submittedName>
        <fullName evidence="2">Uncharacterized protein</fullName>
    </submittedName>
</protein>
<organism evidence="2 3">
    <name type="scientific">Porites lobata</name>
    <dbReference type="NCBI Taxonomy" id="104759"/>
    <lineage>
        <taxon>Eukaryota</taxon>
        <taxon>Metazoa</taxon>
        <taxon>Cnidaria</taxon>
        <taxon>Anthozoa</taxon>
        <taxon>Hexacorallia</taxon>
        <taxon>Scleractinia</taxon>
        <taxon>Fungiina</taxon>
        <taxon>Poritidae</taxon>
        <taxon>Porites</taxon>
    </lineage>
</organism>
<evidence type="ECO:0000256" key="1">
    <source>
        <dbReference type="SAM" id="MobiDB-lite"/>
    </source>
</evidence>
<reference evidence="2 3" key="1">
    <citation type="submission" date="2022-05" db="EMBL/GenBank/DDBJ databases">
        <authorList>
            <consortium name="Genoscope - CEA"/>
            <person name="William W."/>
        </authorList>
    </citation>
    <scope>NUCLEOTIDE SEQUENCE [LARGE SCALE GENOMIC DNA]</scope>
</reference>
<evidence type="ECO:0000313" key="2">
    <source>
        <dbReference type="EMBL" id="CAH3186923.1"/>
    </source>
</evidence>
<dbReference type="PANTHER" id="PTHR45823">
    <property type="entry name" value="T-SNARE COILED-COIL HOMOLOGY DOMAIN-CONTAINING PROTEIN"/>
    <property type="match status" value="1"/>
</dbReference>
<feature type="non-terminal residue" evidence="2">
    <location>
        <position position="350"/>
    </location>
</feature>
<dbReference type="Proteomes" id="UP001159405">
    <property type="component" value="Unassembled WGS sequence"/>
</dbReference>
<proteinExistence type="predicted"/>
<evidence type="ECO:0000313" key="3">
    <source>
        <dbReference type="Proteomes" id="UP001159405"/>
    </source>
</evidence>
<dbReference type="EMBL" id="CALNXK010000512">
    <property type="protein sequence ID" value="CAH3186923.1"/>
    <property type="molecule type" value="Genomic_DNA"/>
</dbReference>